<name>A0A811PDP0_9POAL</name>
<evidence type="ECO:0000313" key="2">
    <source>
        <dbReference type="EMBL" id="CAD6245540.1"/>
    </source>
</evidence>
<dbReference type="Proteomes" id="UP000604825">
    <property type="component" value="Unassembled WGS sequence"/>
</dbReference>
<organism evidence="2 3">
    <name type="scientific">Miscanthus lutarioriparius</name>
    <dbReference type="NCBI Taxonomy" id="422564"/>
    <lineage>
        <taxon>Eukaryota</taxon>
        <taxon>Viridiplantae</taxon>
        <taxon>Streptophyta</taxon>
        <taxon>Embryophyta</taxon>
        <taxon>Tracheophyta</taxon>
        <taxon>Spermatophyta</taxon>
        <taxon>Magnoliopsida</taxon>
        <taxon>Liliopsida</taxon>
        <taxon>Poales</taxon>
        <taxon>Poaceae</taxon>
        <taxon>PACMAD clade</taxon>
        <taxon>Panicoideae</taxon>
        <taxon>Andropogonodae</taxon>
        <taxon>Andropogoneae</taxon>
        <taxon>Saccharinae</taxon>
        <taxon>Miscanthus</taxon>
    </lineage>
</organism>
<protein>
    <submittedName>
        <fullName evidence="2">Uncharacterized protein</fullName>
    </submittedName>
</protein>
<keyword evidence="3" id="KW-1185">Reference proteome</keyword>
<dbReference type="SUPFAM" id="SSF102462">
    <property type="entry name" value="Peptidyl-tRNA hydrolase II"/>
    <property type="match status" value="1"/>
</dbReference>
<proteinExistence type="predicted"/>
<dbReference type="InterPro" id="IPR023476">
    <property type="entry name" value="Pep_tRNA_hydro_II_dom_sf"/>
</dbReference>
<sequence>MASVAPPPCLGRWCGTCSSSGRIRDSASDASVNRRSNYFVYLWFYTAPHRLFHICCHCSSNCIMPKIINVLVVRNDLKIGKGKIAAQLQCSVPSRMPRKDWTVLALLISSMIKKELGHQYAVVAAGNSRAVTTMAVGKGHRDDKGFREALTPLAAGAGCRDQGGLHHVLRKETARGGRREAVGEKEPRQELQAATST</sequence>
<dbReference type="EMBL" id="CAJGYO010000007">
    <property type="protein sequence ID" value="CAD6245540.1"/>
    <property type="molecule type" value="Genomic_DNA"/>
</dbReference>
<evidence type="ECO:0000313" key="3">
    <source>
        <dbReference type="Proteomes" id="UP000604825"/>
    </source>
</evidence>
<evidence type="ECO:0000256" key="1">
    <source>
        <dbReference type="SAM" id="MobiDB-lite"/>
    </source>
</evidence>
<dbReference type="AlphaFoldDB" id="A0A811PDP0"/>
<feature type="compositionally biased region" description="Basic and acidic residues" evidence="1">
    <location>
        <begin position="173"/>
        <end position="189"/>
    </location>
</feature>
<gene>
    <name evidence="2" type="ORF">NCGR_LOCUS29842</name>
</gene>
<reference evidence="2" key="1">
    <citation type="submission" date="2020-10" db="EMBL/GenBank/DDBJ databases">
        <authorList>
            <person name="Han B."/>
            <person name="Lu T."/>
            <person name="Zhao Q."/>
            <person name="Huang X."/>
            <person name="Zhao Y."/>
        </authorList>
    </citation>
    <scope>NUCLEOTIDE SEQUENCE</scope>
</reference>
<comment type="caution">
    <text evidence="2">The sequence shown here is derived from an EMBL/GenBank/DDBJ whole genome shotgun (WGS) entry which is preliminary data.</text>
</comment>
<accession>A0A811PDP0</accession>
<feature type="region of interest" description="Disordered" evidence="1">
    <location>
        <begin position="173"/>
        <end position="197"/>
    </location>
</feature>